<gene>
    <name evidence="1" type="ORF">LCGC14_0794080</name>
</gene>
<evidence type="ECO:0000313" key="1">
    <source>
        <dbReference type="EMBL" id="KKN34405.1"/>
    </source>
</evidence>
<sequence length="57" mass="6557">MKQEIEVIDRLDYSDEWLKTAIEKALELLSDEEIEKINKIIIAPNKAGGIVNFVIKK</sequence>
<name>A0A0F9PRM6_9ZZZZ</name>
<protein>
    <submittedName>
        <fullName evidence="1">Uncharacterized protein</fullName>
    </submittedName>
</protein>
<organism evidence="1">
    <name type="scientific">marine sediment metagenome</name>
    <dbReference type="NCBI Taxonomy" id="412755"/>
    <lineage>
        <taxon>unclassified sequences</taxon>
        <taxon>metagenomes</taxon>
        <taxon>ecological metagenomes</taxon>
    </lineage>
</organism>
<accession>A0A0F9PRM6</accession>
<dbReference type="AlphaFoldDB" id="A0A0F9PRM6"/>
<comment type="caution">
    <text evidence="1">The sequence shown here is derived from an EMBL/GenBank/DDBJ whole genome shotgun (WGS) entry which is preliminary data.</text>
</comment>
<dbReference type="EMBL" id="LAZR01002108">
    <property type="protein sequence ID" value="KKN34405.1"/>
    <property type="molecule type" value="Genomic_DNA"/>
</dbReference>
<reference evidence="1" key="1">
    <citation type="journal article" date="2015" name="Nature">
        <title>Complex archaea that bridge the gap between prokaryotes and eukaryotes.</title>
        <authorList>
            <person name="Spang A."/>
            <person name="Saw J.H."/>
            <person name="Jorgensen S.L."/>
            <person name="Zaremba-Niedzwiedzka K."/>
            <person name="Martijn J."/>
            <person name="Lind A.E."/>
            <person name="van Eijk R."/>
            <person name="Schleper C."/>
            <person name="Guy L."/>
            <person name="Ettema T.J."/>
        </authorList>
    </citation>
    <scope>NUCLEOTIDE SEQUENCE</scope>
</reference>
<proteinExistence type="predicted"/>